<evidence type="ECO:0000313" key="1">
    <source>
        <dbReference type="EMBL" id="EUA19216.1"/>
    </source>
</evidence>
<dbReference type="SUPFAM" id="SSF46785">
    <property type="entry name" value="Winged helix' DNA-binding domain"/>
    <property type="match status" value="1"/>
</dbReference>
<name>X7ZJJ7_MYCXE</name>
<gene>
    <name evidence="1" type="ORF">I553_10374</name>
</gene>
<dbReference type="AlphaFoldDB" id="X7ZJJ7"/>
<reference evidence="1" key="1">
    <citation type="submission" date="2014-01" db="EMBL/GenBank/DDBJ databases">
        <authorList>
            <person name="Brown-Elliot B."/>
            <person name="Wallace R."/>
            <person name="Lenaerts A."/>
            <person name="Ordway D."/>
            <person name="DeGroote M.A."/>
            <person name="Parker T."/>
            <person name="Sizemore C."/>
            <person name="Tallon L.J."/>
            <person name="Sadzewicz L.K."/>
            <person name="Sengamalay N."/>
            <person name="Fraser C.M."/>
            <person name="Hine E."/>
            <person name="Shefchek K.A."/>
            <person name="Das S.P."/>
            <person name="Tettelin H."/>
        </authorList>
    </citation>
    <scope>NUCLEOTIDE SEQUENCE [LARGE SCALE GENOMIC DNA]</scope>
    <source>
        <strain evidence="1">4042</strain>
    </source>
</reference>
<sequence>MFDMTDYEDQPLGYLLYRAMTALRPQVTAELGPLGLGLPEFVCLRILSTFPGSPAPSWPVPRMCLRKR</sequence>
<accession>X7ZJJ7</accession>
<proteinExistence type="predicted"/>
<organism evidence="1">
    <name type="scientific">Mycobacterium xenopi 4042</name>
    <dbReference type="NCBI Taxonomy" id="1299334"/>
    <lineage>
        <taxon>Bacteria</taxon>
        <taxon>Bacillati</taxon>
        <taxon>Actinomycetota</taxon>
        <taxon>Actinomycetes</taxon>
        <taxon>Mycobacteriales</taxon>
        <taxon>Mycobacteriaceae</taxon>
        <taxon>Mycobacterium</taxon>
    </lineage>
</organism>
<comment type="caution">
    <text evidence="1">The sequence shown here is derived from an EMBL/GenBank/DDBJ whole genome shotgun (WGS) entry which is preliminary data.</text>
</comment>
<dbReference type="Gene3D" id="1.10.10.10">
    <property type="entry name" value="Winged helix-like DNA-binding domain superfamily/Winged helix DNA-binding domain"/>
    <property type="match status" value="1"/>
</dbReference>
<dbReference type="EMBL" id="JAOB01000073">
    <property type="protein sequence ID" value="EUA19216.1"/>
    <property type="molecule type" value="Genomic_DNA"/>
</dbReference>
<dbReference type="InterPro" id="IPR036390">
    <property type="entry name" value="WH_DNA-bd_sf"/>
</dbReference>
<dbReference type="PATRIC" id="fig|1299334.3.peg.7980"/>
<dbReference type="InterPro" id="IPR036388">
    <property type="entry name" value="WH-like_DNA-bd_sf"/>
</dbReference>
<protein>
    <submittedName>
        <fullName evidence="1">MarR-family protein transcriptional regulator</fullName>
    </submittedName>
</protein>